<dbReference type="InterPro" id="IPR013103">
    <property type="entry name" value="RVT_2"/>
</dbReference>
<dbReference type="EMBL" id="CAMXCT020002754">
    <property type="protein sequence ID" value="CAL1153601.1"/>
    <property type="molecule type" value="Genomic_DNA"/>
</dbReference>
<keyword evidence="5" id="KW-1185">Reference proteome</keyword>
<gene>
    <name evidence="3" type="ORF">C1SCF055_LOCUS26360</name>
</gene>
<dbReference type="EMBL" id="CAMXCT010002754">
    <property type="protein sequence ID" value="CAI4000226.1"/>
    <property type="molecule type" value="Genomic_DNA"/>
</dbReference>
<evidence type="ECO:0000313" key="3">
    <source>
        <dbReference type="EMBL" id="CAI4000226.1"/>
    </source>
</evidence>
<proteinExistence type="predicted"/>
<evidence type="ECO:0000259" key="2">
    <source>
        <dbReference type="Pfam" id="PF07727"/>
    </source>
</evidence>
<feature type="domain" description="Reverse transcriptase Ty1/copia-type" evidence="2">
    <location>
        <begin position="704"/>
        <end position="907"/>
    </location>
</feature>
<protein>
    <submittedName>
        <fullName evidence="4">Copia protein</fullName>
    </submittedName>
</protein>
<evidence type="ECO:0000256" key="1">
    <source>
        <dbReference type="SAM" id="MobiDB-lite"/>
    </source>
</evidence>
<organism evidence="3">
    <name type="scientific">Cladocopium goreaui</name>
    <dbReference type="NCBI Taxonomy" id="2562237"/>
    <lineage>
        <taxon>Eukaryota</taxon>
        <taxon>Sar</taxon>
        <taxon>Alveolata</taxon>
        <taxon>Dinophyceae</taxon>
        <taxon>Suessiales</taxon>
        <taxon>Symbiodiniaceae</taxon>
        <taxon>Cladocopium</taxon>
    </lineage>
</organism>
<evidence type="ECO:0000313" key="5">
    <source>
        <dbReference type="Proteomes" id="UP001152797"/>
    </source>
</evidence>
<reference evidence="4 5" key="2">
    <citation type="submission" date="2024-05" db="EMBL/GenBank/DDBJ databases">
        <authorList>
            <person name="Chen Y."/>
            <person name="Shah S."/>
            <person name="Dougan E. K."/>
            <person name="Thang M."/>
            <person name="Chan C."/>
        </authorList>
    </citation>
    <scope>NUCLEOTIDE SEQUENCE [LARGE SCALE GENOMIC DNA]</scope>
</reference>
<name>A0A9P1D1J8_9DINO</name>
<sequence length="1217" mass="136230">MSSARSSDAHPIPCTDHPVPEPFCQSHFAKDVKRTSIRSNTIPIMSASQDVQCALFATHGTHGVLDLGASKTVIGSNHVADLLNGLDPAIKEKVTKTSCDITFKFGNEGVLHSSYAIVLPIGRLKLKVAIVKGGTPLLLSNSLMRALGARIDCENRCLISPLLDCEVPLKLTSRGLFLIDVNSLAVAARPTLEQSVGEPTQIHQTFVTVRQKEKIAGSVPVQQDQYQSPSPLQVPFPFSESKGEPHDTLNVHATQPETMVAVLKSQSHPSPSESTECPTLPAVDHDQKVQFGQKHLGRPFHQVWEEDQEWISFIASKYAESTKMSHRLIVRYITLRVEQHERSQTPIRVAPPAESQAASSQLPMSLRPVPKIKAKPKAASQIPHSEIVHLPDMEAEEEEWNLGTYQSGYTEPTPMNADMMAMQTRMLHLENALTQVIQHMEHQAGIHQPVPEDQVAFEKHWEKFDQLSHRQLVRRSLPAEGEPEGPELPSDLTHIQNQIDRMNQLPTIDEHVPLENIEEPIESPAHMPEPAVARERLGSTAESLAQPDQEPEINSHQPSINSQESGSDSEQTTVQLLCIDDDDEVYFSTEHPDFAFRCEFDVPAHAVPKDANAESDQVAWTLLSSGSAKQRTEVKMSELTPQEKTLFEQAKQKEIDNWIQTNTITKVLKNQIPLEQVMRSRWILTWKPLDDVNQDEISQRCSSKTHKPKARLVVLGYQDPKIDEIPRDSPTLGKTARMIILQAIASHGWQLMSFDIKAAFLQGRPQSDRIMGLDPVPELRRAMGMQPHEIGKLNKSAYGLIDAPYLWYCALVSELTSLGMEVSPFCPCTFVLRDKTNPQKLSGVLGIHVDDGVCGGNQEFQELIKKLEEKYPFGSKKLGSFTFTGIDLTQMEDYSIILSQSQYVRKIKPIPIDSQRKFQVEADVTESERGHLRGLVGSLQYAAVNTRPDLSSRLSMLQSSINKAKIETLLEGNRLLHEAKKHHDVTIRIRPIPVEDFRFMAFSDASFASQRKPDSHTGLVIVGTHKSICENIQCPISPITWGSKKIQKVVTSTLAAETVSLAAALDQLGWLRLFWGWLHNPDTNWRNPEESLLKIEPAISVPTLPEFSDLAVTDCKSLYDLVTRTAPPSCTEFRTQLMARSIKESLKEGIQLRWVHGGAQLADALTKIMQANFLRATLKIGYYRLHDEDSILRSRAQTRDRIKWLKESPSDPLLNQN</sequence>
<evidence type="ECO:0000313" key="4">
    <source>
        <dbReference type="EMBL" id="CAL4787538.1"/>
    </source>
</evidence>
<comment type="caution">
    <text evidence="3">The sequence shown here is derived from an EMBL/GenBank/DDBJ whole genome shotgun (WGS) entry which is preliminary data.</text>
</comment>
<dbReference type="AlphaFoldDB" id="A0A9P1D1J8"/>
<dbReference type="OrthoDB" id="3344688at2759"/>
<reference evidence="3" key="1">
    <citation type="submission" date="2022-10" db="EMBL/GenBank/DDBJ databases">
        <authorList>
            <person name="Chen Y."/>
            <person name="Dougan E. K."/>
            <person name="Chan C."/>
            <person name="Rhodes N."/>
            <person name="Thang M."/>
        </authorList>
    </citation>
    <scope>NUCLEOTIDE SEQUENCE</scope>
</reference>
<dbReference type="EMBL" id="CAMXCT030002754">
    <property type="protein sequence ID" value="CAL4787538.1"/>
    <property type="molecule type" value="Genomic_DNA"/>
</dbReference>
<dbReference type="Pfam" id="PF07727">
    <property type="entry name" value="RVT_2"/>
    <property type="match status" value="1"/>
</dbReference>
<dbReference type="Proteomes" id="UP001152797">
    <property type="component" value="Unassembled WGS sequence"/>
</dbReference>
<accession>A0A9P1D1J8</accession>
<feature type="region of interest" description="Disordered" evidence="1">
    <location>
        <begin position="535"/>
        <end position="572"/>
    </location>
</feature>
<feature type="compositionally biased region" description="Polar residues" evidence="1">
    <location>
        <begin position="552"/>
        <end position="572"/>
    </location>
</feature>